<gene>
    <name evidence="2" type="primary">gb20689</name>
    <name evidence="2" type="ORF">PR202_gb20689</name>
</gene>
<sequence>MHHARPGPLPGFHRLLRGGGLPRAPPPSPPRVRAHHLLPPGPARVLPRAARAAAARPGAAGGPGRPRRVAGVGHLGDASHHVRVARGRADAGAGAEDGRVGGRHRGHWDRLLLPVLRHRRRVLRRGARPSAGDGRARAVPRREGLILMACMSQQ</sequence>
<dbReference type="EMBL" id="BQKI01000083">
    <property type="protein sequence ID" value="GJN32205.1"/>
    <property type="molecule type" value="Genomic_DNA"/>
</dbReference>
<reference evidence="2" key="2">
    <citation type="submission" date="2021-12" db="EMBL/GenBank/DDBJ databases">
        <title>Resequencing data analysis of finger millet.</title>
        <authorList>
            <person name="Hatakeyama M."/>
            <person name="Aluri S."/>
            <person name="Balachadran M.T."/>
            <person name="Sivarajan S.R."/>
            <person name="Poveda L."/>
            <person name="Shimizu-Inatsugi R."/>
            <person name="Schlapbach R."/>
            <person name="Sreeman S.M."/>
            <person name="Shimizu K.K."/>
        </authorList>
    </citation>
    <scope>NUCLEOTIDE SEQUENCE</scope>
</reference>
<accession>A0AAV5FD63</accession>
<name>A0AAV5FD63_ELECO</name>
<proteinExistence type="predicted"/>
<protein>
    <submittedName>
        <fullName evidence="2">Uncharacterized protein</fullName>
    </submittedName>
</protein>
<evidence type="ECO:0000256" key="1">
    <source>
        <dbReference type="SAM" id="MobiDB-lite"/>
    </source>
</evidence>
<organism evidence="2 3">
    <name type="scientific">Eleusine coracana subsp. coracana</name>
    <dbReference type="NCBI Taxonomy" id="191504"/>
    <lineage>
        <taxon>Eukaryota</taxon>
        <taxon>Viridiplantae</taxon>
        <taxon>Streptophyta</taxon>
        <taxon>Embryophyta</taxon>
        <taxon>Tracheophyta</taxon>
        <taxon>Spermatophyta</taxon>
        <taxon>Magnoliopsida</taxon>
        <taxon>Liliopsida</taxon>
        <taxon>Poales</taxon>
        <taxon>Poaceae</taxon>
        <taxon>PACMAD clade</taxon>
        <taxon>Chloridoideae</taxon>
        <taxon>Cynodonteae</taxon>
        <taxon>Eleusininae</taxon>
        <taxon>Eleusine</taxon>
    </lineage>
</organism>
<evidence type="ECO:0000313" key="2">
    <source>
        <dbReference type="EMBL" id="GJN32205.1"/>
    </source>
</evidence>
<dbReference type="Proteomes" id="UP001054889">
    <property type="component" value="Unassembled WGS sequence"/>
</dbReference>
<dbReference type="AlphaFoldDB" id="A0AAV5FD63"/>
<keyword evidence="3" id="KW-1185">Reference proteome</keyword>
<feature type="region of interest" description="Disordered" evidence="1">
    <location>
        <begin position="1"/>
        <end position="41"/>
    </location>
</feature>
<reference evidence="2" key="1">
    <citation type="journal article" date="2018" name="DNA Res.">
        <title>Multiple hybrid de novo genome assembly of finger millet, an orphan allotetraploid crop.</title>
        <authorList>
            <person name="Hatakeyama M."/>
            <person name="Aluri S."/>
            <person name="Balachadran M.T."/>
            <person name="Sivarajan S.R."/>
            <person name="Patrignani A."/>
            <person name="Gruter S."/>
            <person name="Poveda L."/>
            <person name="Shimizu-Inatsugi R."/>
            <person name="Baeten J."/>
            <person name="Francoijs K.J."/>
            <person name="Nataraja K.N."/>
            <person name="Reddy Y.A.N."/>
            <person name="Phadnis S."/>
            <person name="Ravikumar R.L."/>
            <person name="Schlapbach R."/>
            <person name="Sreeman S.M."/>
            <person name="Shimizu K.K."/>
        </authorList>
    </citation>
    <scope>NUCLEOTIDE SEQUENCE</scope>
</reference>
<comment type="caution">
    <text evidence="2">The sequence shown here is derived from an EMBL/GenBank/DDBJ whole genome shotgun (WGS) entry which is preliminary data.</text>
</comment>
<evidence type="ECO:0000313" key="3">
    <source>
        <dbReference type="Proteomes" id="UP001054889"/>
    </source>
</evidence>